<dbReference type="GO" id="GO:1990862">
    <property type="term" value="C:nuclear membrane complex Bqt3-Bqt4"/>
    <property type="evidence" value="ECO:0007669"/>
    <property type="project" value="InterPro"/>
</dbReference>
<keyword evidence="9" id="KW-1185">Reference proteome</keyword>
<dbReference type="GO" id="GO:0003677">
    <property type="term" value="F:DNA binding"/>
    <property type="evidence" value="ECO:0007669"/>
    <property type="project" value="InterPro"/>
</dbReference>
<dbReference type="EMBL" id="NPHW01002657">
    <property type="protein sequence ID" value="OXV11001.1"/>
    <property type="molecule type" value="Genomic_DNA"/>
</dbReference>
<keyword evidence="6" id="KW-0472">Membrane</keyword>
<feature type="region of interest" description="Disordered" evidence="5">
    <location>
        <begin position="358"/>
        <end position="404"/>
    </location>
</feature>
<dbReference type="GO" id="GO:0070197">
    <property type="term" value="P:meiotic attachment of telomere to nuclear envelope"/>
    <property type="evidence" value="ECO:0007669"/>
    <property type="project" value="InterPro"/>
</dbReference>
<comment type="caution">
    <text evidence="8">The sequence shown here is derived from an EMBL/GenBank/DDBJ whole genome shotgun (WGS) entry which is preliminary data.</text>
</comment>
<dbReference type="InterPro" id="IPR003163">
    <property type="entry name" value="Tscrpt_reg_HTH_APSES-type"/>
</dbReference>
<evidence type="ECO:0000256" key="3">
    <source>
        <dbReference type="ARBA" id="ARBA00023321"/>
    </source>
</evidence>
<reference evidence="8 9" key="1">
    <citation type="journal article" date="2015" name="Environ. Microbiol.">
        <title>Metagenome sequence of Elaphomyces granulatus from sporocarp tissue reveals Ascomycota ectomycorrhizal fingerprints of genome expansion and a Proteobacteria-rich microbiome.</title>
        <authorList>
            <person name="Quandt C.A."/>
            <person name="Kohler A."/>
            <person name="Hesse C.N."/>
            <person name="Sharpton T.J."/>
            <person name="Martin F."/>
            <person name="Spatafora J.W."/>
        </authorList>
    </citation>
    <scope>NUCLEOTIDE SEQUENCE [LARGE SCALE GENOMIC DNA]</scope>
    <source>
        <strain evidence="8 9">OSC145934</strain>
    </source>
</reference>
<dbReference type="InterPro" id="IPR018004">
    <property type="entry name" value="KilA/APSES_HTH"/>
</dbReference>
<evidence type="ECO:0000256" key="1">
    <source>
        <dbReference type="ARBA" id="ARBA00019309"/>
    </source>
</evidence>
<keyword evidence="6" id="KW-0812">Transmembrane</keyword>
<evidence type="ECO:0000313" key="8">
    <source>
        <dbReference type="EMBL" id="OXV11001.1"/>
    </source>
</evidence>
<evidence type="ECO:0000313" key="9">
    <source>
        <dbReference type="Proteomes" id="UP000243515"/>
    </source>
</evidence>
<name>A0A232M3L4_9EURO</name>
<dbReference type="SMART" id="SM01252">
    <property type="entry name" value="KilA-N"/>
    <property type="match status" value="1"/>
</dbReference>
<dbReference type="PROSITE" id="PS51299">
    <property type="entry name" value="HTH_APSES"/>
    <property type="match status" value="1"/>
</dbReference>
<keyword evidence="6" id="KW-1133">Transmembrane helix</keyword>
<keyword evidence="2" id="KW-0749">Sporulation</keyword>
<dbReference type="PANTHER" id="PTHR38044:SF1">
    <property type="entry name" value="BOUQUET FORMATION PROTEIN 4"/>
    <property type="match status" value="1"/>
</dbReference>
<dbReference type="GO" id="GO:0030435">
    <property type="term" value="P:sporulation resulting in formation of a cellular spore"/>
    <property type="evidence" value="ECO:0007669"/>
    <property type="project" value="UniProtKB-KW"/>
</dbReference>
<accession>A0A232M3L4</accession>
<evidence type="ECO:0000256" key="4">
    <source>
        <dbReference type="ARBA" id="ARBA00031907"/>
    </source>
</evidence>
<feature type="compositionally biased region" description="Basic residues" evidence="5">
    <location>
        <begin position="218"/>
        <end position="227"/>
    </location>
</feature>
<dbReference type="GO" id="GO:0044820">
    <property type="term" value="P:mitotic telomere tethering at nuclear periphery"/>
    <property type="evidence" value="ECO:0007669"/>
    <property type="project" value="TreeGrafter"/>
</dbReference>
<organism evidence="8 9">
    <name type="scientific">Elaphomyces granulatus</name>
    <dbReference type="NCBI Taxonomy" id="519963"/>
    <lineage>
        <taxon>Eukaryota</taxon>
        <taxon>Fungi</taxon>
        <taxon>Dikarya</taxon>
        <taxon>Ascomycota</taxon>
        <taxon>Pezizomycotina</taxon>
        <taxon>Eurotiomycetes</taxon>
        <taxon>Eurotiomycetidae</taxon>
        <taxon>Eurotiales</taxon>
        <taxon>Elaphomycetaceae</taxon>
        <taxon>Elaphomyces</taxon>
    </lineage>
</organism>
<dbReference type="OrthoDB" id="5346159at2759"/>
<evidence type="ECO:0000256" key="2">
    <source>
        <dbReference type="ARBA" id="ARBA00022969"/>
    </source>
</evidence>
<evidence type="ECO:0000256" key="6">
    <source>
        <dbReference type="SAM" id="Phobius"/>
    </source>
</evidence>
<feature type="compositionally biased region" description="Low complexity" evidence="5">
    <location>
        <begin position="195"/>
        <end position="212"/>
    </location>
</feature>
<gene>
    <name evidence="8" type="ORF">Egran_01238</name>
</gene>
<dbReference type="PANTHER" id="PTHR38044">
    <property type="entry name" value="BOUQUET FORMATION PROTEIN 4"/>
    <property type="match status" value="1"/>
</dbReference>
<feature type="region of interest" description="Disordered" evidence="5">
    <location>
        <begin position="181"/>
        <end position="236"/>
    </location>
</feature>
<evidence type="ECO:0000259" key="7">
    <source>
        <dbReference type="PROSITE" id="PS51299"/>
    </source>
</evidence>
<dbReference type="InterPro" id="IPR036887">
    <property type="entry name" value="HTH_APSES_sf"/>
</dbReference>
<keyword evidence="3" id="KW-0183">Conidiation</keyword>
<dbReference type="GO" id="GO:0048315">
    <property type="term" value="P:conidium formation"/>
    <property type="evidence" value="ECO:0007669"/>
    <property type="project" value="UniProtKB-KW"/>
</dbReference>
<dbReference type="AlphaFoldDB" id="A0A232M3L4"/>
<feature type="compositionally biased region" description="Basic and acidic residues" evidence="5">
    <location>
        <begin position="373"/>
        <end position="391"/>
    </location>
</feature>
<dbReference type="Proteomes" id="UP000243515">
    <property type="component" value="Unassembled WGS sequence"/>
</dbReference>
<dbReference type="SUPFAM" id="SSF54616">
    <property type="entry name" value="DNA-binding domain of Mlu1-box binding protein MBP1"/>
    <property type="match status" value="1"/>
</dbReference>
<feature type="domain" description="HTH APSES-type" evidence="7">
    <location>
        <begin position="63"/>
        <end position="174"/>
    </location>
</feature>
<feature type="transmembrane region" description="Helical" evidence="6">
    <location>
        <begin position="417"/>
        <end position="434"/>
    </location>
</feature>
<protein>
    <recommendedName>
        <fullName evidence="1">Cell pattern formation-associated protein stuA</fullName>
    </recommendedName>
    <alternativeName>
        <fullName evidence="4">Stunted protein A</fullName>
    </alternativeName>
</protein>
<proteinExistence type="predicted"/>
<evidence type="ECO:0000256" key="5">
    <source>
        <dbReference type="SAM" id="MobiDB-lite"/>
    </source>
</evidence>
<sequence>MRSLPKRHNQLILPDASPDYDDLLARRRLGKTNLTVKPAQIGTSNATKPENLGLFEYAHLRAPLPKDLKGSEIFPSHNPQQHPETYFLMRRSKDGFISATGMFKIAFPWAKLEEERAEREYLKSRSDTSEDETAGNVWISPMLALELSKDYHMFDWVRALLDPAEIVQTSAAVKKQITPPPRFEMRPLENLAQFAPTPRTRSRRSASPSKTPSGKKLLTPRKPRQTRAAKETSTAVSNAASAALLQTSLDTAAWTGDSESVDGAIETFSEVNGEEQTGEELKAKKDTRSKMKKAAAPIADEMVKVDVESTVGTPNGIETAQTMIAVEMPVALPDLPPTADTEEMIAEAKRMVEEATIPHTEDAEAGGEPSDDNASKKRKSEELVEESERAADSPTPPAKKARILEDKLRRERVRNRALIGVTATLALAAAIPYFL</sequence>
<dbReference type="InterPro" id="IPR037548">
    <property type="entry name" value="Bqt4"/>
</dbReference>